<gene>
    <name evidence="1" type="ORF">GGQ87_001300</name>
</gene>
<dbReference type="InterPro" id="IPR023983">
    <property type="entry name" value="DNA_S_mod_dnd_assoc_4"/>
</dbReference>
<dbReference type="RefSeq" id="WP_168045871.1">
    <property type="nucleotide sequence ID" value="NZ_JAATJM010000001.1"/>
</dbReference>
<keyword evidence="2" id="KW-1185">Reference proteome</keyword>
<name>A0A7X5YK20_9CAUL</name>
<dbReference type="AlphaFoldDB" id="A0A7X5YK20"/>
<dbReference type="EMBL" id="JAATJM010000001">
    <property type="protein sequence ID" value="NJC41042.1"/>
    <property type="molecule type" value="Genomic_DNA"/>
</dbReference>
<proteinExistence type="predicted"/>
<organism evidence="1 2">
    <name type="scientific">Brevundimonas alba</name>
    <dbReference type="NCBI Taxonomy" id="74314"/>
    <lineage>
        <taxon>Bacteria</taxon>
        <taxon>Pseudomonadati</taxon>
        <taxon>Pseudomonadota</taxon>
        <taxon>Alphaproteobacteria</taxon>
        <taxon>Caulobacterales</taxon>
        <taxon>Caulobacteraceae</taxon>
        <taxon>Brevundimonas</taxon>
    </lineage>
</organism>
<reference evidence="1 2" key="1">
    <citation type="submission" date="2020-03" db="EMBL/GenBank/DDBJ databases">
        <title>Genomic Encyclopedia of Type Strains, Phase IV (KMG-IV): sequencing the most valuable type-strain genomes for metagenomic binning, comparative biology and taxonomic classification.</title>
        <authorList>
            <person name="Goeker M."/>
        </authorList>
    </citation>
    <scope>NUCLEOTIDE SEQUENCE [LARGE SCALE GENOMIC DNA]</scope>
    <source>
        <strain evidence="1 2">DSM 4736</strain>
    </source>
</reference>
<evidence type="ECO:0000313" key="2">
    <source>
        <dbReference type="Proteomes" id="UP000587415"/>
    </source>
</evidence>
<accession>A0A7X5YK20</accession>
<evidence type="ECO:0000313" key="1">
    <source>
        <dbReference type="EMBL" id="NJC41042.1"/>
    </source>
</evidence>
<comment type="caution">
    <text evidence="1">The sequence shown here is derived from an EMBL/GenBank/DDBJ whole genome shotgun (WGS) entry which is preliminary data.</text>
</comment>
<dbReference type="Proteomes" id="UP000587415">
    <property type="component" value="Unassembled WGS sequence"/>
</dbReference>
<sequence>MADRVPNIHRSKLYEDLVQRLATQPVPGSDRKLFPTLREVLCFAALLGFSEGRRLPLDRSHGTEDISYQQFEADPAAEDLLWTLAVAESQDVEILREGEEGRCADIFEEYANGGLALIKDYFLRNGGEYPDRALLALLRERGYLQPVAAEPDLAAVTF</sequence>
<protein>
    <submittedName>
        <fullName evidence="1">Dnd system-associated protein 4</fullName>
    </submittedName>
</protein>
<dbReference type="NCBIfam" id="TIGR04062">
    <property type="entry name" value="dnd_assoc_4"/>
    <property type="match status" value="1"/>
</dbReference>